<feature type="compositionally biased region" description="Basic and acidic residues" evidence="1">
    <location>
        <begin position="178"/>
        <end position="214"/>
    </location>
</feature>
<sequence>MDTQLMELMDSQVEIPDSQPHDPFELEPMHDPVDESSNKGVEETVASSRPVERQRRIAELKAEILALESTQQKLQSSGSGRSAPGPSPELKVSTDMDDKTDKTTWVVTETLPYAGDIDSTLPMNFDNGLPASVGLLLMKESTPVVDGEKNNDLGIPEVPSEHDGQKIPPTMVPEESEREPVLTRREQLAMAAKAKEDKEDGKNAPEDVPEKSGDDMDMSMKPAKRANMCTPERRQLFPESGDDKVTPTKGSQGGAMGSSGEPPVSSPPVRQKKAKRAKRSQKTPKKTEPDQKETTGDKCLSVDQPPKEDASEPKDACNLKGNKPKNEPAPPTTTQIAWAQATFDENQGDPSFTFFAKKMFGAVKEPERNCATKMKHWGFSMYWDARRVGVLQAKGEGKKKKVHVFCFSGGPPCTHIGIPMAAALMYVGISVAVQRPHACRKSVHMYNTHACACSVIQSHFLNQKLDHMFKKYFLKRNVL</sequence>
<evidence type="ECO:0000256" key="1">
    <source>
        <dbReference type="SAM" id="MobiDB-lite"/>
    </source>
</evidence>
<gene>
    <name evidence="2" type="ORF">C1SCF055_LOCUS44434</name>
</gene>
<feature type="region of interest" description="Disordered" evidence="1">
    <location>
        <begin position="145"/>
        <end position="332"/>
    </location>
</feature>
<feature type="region of interest" description="Disordered" evidence="1">
    <location>
        <begin position="1"/>
        <end position="53"/>
    </location>
</feature>
<feature type="compositionally biased region" description="Basic and acidic residues" evidence="1">
    <location>
        <begin position="305"/>
        <end position="317"/>
    </location>
</feature>
<feature type="compositionally biased region" description="Basic and acidic residues" evidence="1">
    <location>
        <begin position="285"/>
        <end position="296"/>
    </location>
</feature>
<comment type="caution">
    <text evidence="2">The sequence shown here is derived from an EMBL/GenBank/DDBJ whole genome shotgun (WGS) entry which is preliminary data.</text>
</comment>
<feature type="compositionally biased region" description="Basic and acidic residues" evidence="1">
    <location>
        <begin position="92"/>
        <end position="101"/>
    </location>
</feature>
<feature type="compositionally biased region" description="Basic residues" evidence="1">
    <location>
        <begin position="270"/>
        <end position="284"/>
    </location>
</feature>
<keyword evidence="4" id="KW-1185">Reference proteome</keyword>
<proteinExistence type="predicted"/>
<dbReference type="EMBL" id="CAMXCT010006782">
    <property type="protein sequence ID" value="CAI4019979.1"/>
    <property type="molecule type" value="Genomic_DNA"/>
</dbReference>
<dbReference type="EMBL" id="CAMXCT030006782">
    <property type="protein sequence ID" value="CAL4807291.1"/>
    <property type="molecule type" value="Genomic_DNA"/>
</dbReference>
<feature type="compositionally biased region" description="Low complexity" evidence="1">
    <location>
        <begin position="258"/>
        <end position="269"/>
    </location>
</feature>
<accession>A0A9P1GS05</accession>
<reference evidence="3" key="2">
    <citation type="submission" date="2024-04" db="EMBL/GenBank/DDBJ databases">
        <authorList>
            <person name="Chen Y."/>
            <person name="Shah S."/>
            <person name="Dougan E. K."/>
            <person name="Thang M."/>
            <person name="Chan C."/>
        </authorList>
    </citation>
    <scope>NUCLEOTIDE SEQUENCE [LARGE SCALE GENOMIC DNA]</scope>
</reference>
<evidence type="ECO:0000313" key="2">
    <source>
        <dbReference type="EMBL" id="CAI4019979.1"/>
    </source>
</evidence>
<evidence type="ECO:0000313" key="3">
    <source>
        <dbReference type="EMBL" id="CAL1173354.1"/>
    </source>
</evidence>
<feature type="compositionally biased region" description="Basic and acidic residues" evidence="1">
    <location>
        <begin position="19"/>
        <end position="42"/>
    </location>
</feature>
<feature type="compositionally biased region" description="Basic and acidic residues" evidence="1">
    <location>
        <begin position="231"/>
        <end position="246"/>
    </location>
</feature>
<dbReference type="AlphaFoldDB" id="A0A9P1GS05"/>
<organism evidence="2">
    <name type="scientific">Cladocopium goreaui</name>
    <dbReference type="NCBI Taxonomy" id="2562237"/>
    <lineage>
        <taxon>Eukaryota</taxon>
        <taxon>Sar</taxon>
        <taxon>Alveolata</taxon>
        <taxon>Dinophyceae</taxon>
        <taxon>Suessiales</taxon>
        <taxon>Symbiodiniaceae</taxon>
        <taxon>Cladocopium</taxon>
    </lineage>
</organism>
<feature type="region of interest" description="Disordered" evidence="1">
    <location>
        <begin position="69"/>
        <end position="101"/>
    </location>
</feature>
<evidence type="ECO:0000313" key="4">
    <source>
        <dbReference type="Proteomes" id="UP001152797"/>
    </source>
</evidence>
<reference evidence="2" key="1">
    <citation type="submission" date="2022-10" db="EMBL/GenBank/DDBJ databases">
        <authorList>
            <person name="Chen Y."/>
            <person name="Dougan E. K."/>
            <person name="Chan C."/>
            <person name="Rhodes N."/>
            <person name="Thang M."/>
        </authorList>
    </citation>
    <scope>NUCLEOTIDE SEQUENCE</scope>
</reference>
<name>A0A9P1GS05_9DINO</name>
<dbReference type="EMBL" id="CAMXCT020006782">
    <property type="protein sequence ID" value="CAL1173354.1"/>
    <property type="molecule type" value="Genomic_DNA"/>
</dbReference>
<dbReference type="Proteomes" id="UP001152797">
    <property type="component" value="Unassembled WGS sequence"/>
</dbReference>
<protein>
    <submittedName>
        <fullName evidence="2">Uncharacterized protein</fullName>
    </submittedName>
</protein>